<keyword evidence="1" id="KW-0813">Transport</keyword>
<dbReference type="RefSeq" id="YP_009551525.1">
    <property type="nucleotide sequence ID" value="NC_040402.1"/>
</dbReference>
<dbReference type="KEGG" id="vg:41704029"/>
<feature type="region of interest" description="Disordered" evidence="3">
    <location>
        <begin position="282"/>
        <end position="315"/>
    </location>
</feature>
<sequence>MSIAALYSKNGDISTSSLDELNSILTENYKEDDVIVKRLSRRFTCSGSTGIGWFTPDELLKRFSDHIVRLFEDKGVVSKNYQNSFRLYHDLVLVIVPQVRKSSEVSMTLSLVDSGTDLVEDLLDLDVSTVTVSASEGPQIVIFHPSHSIPNMDRLTLNGKESHRRLGIRYMIETNSSVADTTRDVTYFTMSATWKREMSLNPSYYDEQVPTVIPILPGFREHAALKNPKLLKVCVGAGLNLRKHLSAQHAVVGDVKLAVTDSKKTDVSELFKKPVRKKNKLITGNRRETTTATQQPSITMPEDGERAGAVPPITF</sequence>
<proteinExistence type="predicted"/>
<keyword evidence="5" id="KW-1185">Reference proteome</keyword>
<name>A0A386QUM0_9VIRU</name>
<evidence type="ECO:0000256" key="2">
    <source>
        <dbReference type="ARBA" id="ARBA00023031"/>
    </source>
</evidence>
<evidence type="ECO:0000256" key="1">
    <source>
        <dbReference type="ARBA" id="ARBA00022448"/>
    </source>
</evidence>
<dbReference type="InterPro" id="IPR000603">
    <property type="entry name" value="MPV"/>
</dbReference>
<dbReference type="EMBL" id="MG781155">
    <property type="protein sequence ID" value="AYE53923.1"/>
    <property type="molecule type" value="Genomic_RNA"/>
</dbReference>
<dbReference type="Proteomes" id="UP000288873">
    <property type="component" value="Genome"/>
</dbReference>
<evidence type="ECO:0000313" key="5">
    <source>
        <dbReference type="Proteomes" id="UP000288873"/>
    </source>
</evidence>
<accession>A0A386QUM0</accession>
<evidence type="ECO:0000313" key="4">
    <source>
        <dbReference type="EMBL" id="AYE53923.1"/>
    </source>
</evidence>
<evidence type="ECO:0000256" key="3">
    <source>
        <dbReference type="SAM" id="MobiDB-lite"/>
    </source>
</evidence>
<keyword evidence="2" id="KW-0916">Viral movement protein</keyword>
<organism evidence="4 5">
    <name type="scientific">Tea plant necrotic ring blotch virus</name>
    <dbReference type="NCBI Taxonomy" id="2419939"/>
    <lineage>
        <taxon>Viruses</taxon>
        <taxon>Riboviria</taxon>
        <taxon>Orthornavirae</taxon>
        <taxon>Kitrinoviricota</taxon>
        <taxon>Alsuviricetes</taxon>
        <taxon>Martellivirales</taxon>
        <taxon>Kitaviridae</taxon>
        <taxon>Blunervirus</taxon>
        <taxon>Blunervirus camelliae</taxon>
    </lineage>
</organism>
<protein>
    <submittedName>
        <fullName evidence="4">Movement protein</fullName>
    </submittedName>
</protein>
<reference evidence="4 5" key="1">
    <citation type="journal article" date="2018" name="Front. Microbiol.">
        <title>Discovery of Plant Viruses From Tea Plant (Camellia sinensis (L.) O. Kuntze) by Metagenomic Sequencing.</title>
        <authorList>
            <person name="Hao X."/>
            <person name="Zhang W."/>
            <person name="Zhao F."/>
            <person name="Liu Y."/>
            <person name="Qian W."/>
            <person name="Wang Y."/>
            <person name="Wang L."/>
            <person name="Zeng J."/>
            <person name="Yang Y."/>
            <person name="Wang X."/>
        </authorList>
    </citation>
    <scope>NUCLEOTIDE SEQUENCE [LARGE SCALE GENOMIC DNA]</scope>
</reference>
<dbReference type="GeneID" id="41704029"/>
<dbReference type="GO" id="GO:0046740">
    <property type="term" value="P:transport of virus in host, cell to cell"/>
    <property type="evidence" value="ECO:0007669"/>
    <property type="project" value="UniProtKB-KW"/>
</dbReference>
<dbReference type="Pfam" id="PF00803">
    <property type="entry name" value="3A"/>
    <property type="match status" value="1"/>
</dbReference>